<dbReference type="SUPFAM" id="SSF53474">
    <property type="entry name" value="alpha/beta-Hydrolases"/>
    <property type="match status" value="1"/>
</dbReference>
<dbReference type="Proteomes" id="UP000548067">
    <property type="component" value="Unassembled WGS sequence"/>
</dbReference>
<sequence length="835" mass="96755">MERIQTILCILILMLIINSMPRIKAQHNMEHLTKLSESAEEVISINPSPDGRWAAYVTNYESRSSTLTIVETKSPFKKIMREKVSKYYFVNNHTIVVLSGHVMNLISLESGTVKEIRDVNKIDFAKRNNLLLVHFNSVQNNRLEIYDHSLKIVQTVENVNRWDIGKEDIIVLSKDEKKEKLSRIYQLKDNGKKRVELWSTQNEVFTMGESKSGLGGFVVSARSNSGLRFFYIKEGVFPIELSDQSMQGFTYTEVYPSSDKDAIYLRIQKVKSKNNSIVDIWYGNEQDLSNYTKEQLEKHDILWYPKENRFFMLDNNFTGFTAIGKSNMFVKMKIDKNLVDIHDRHFLPNNKEIYLWNSKTQKDVLLPLDDGHINIDPAGKLLLISSVKDKGWIMFDVGSGSYKPLGWSQESMPYFLGSDKILWISGNELWQQEIKSLKKKRLMSLQTDEIELYKPNQIYTGIGTYRLSEYLNDDETLVLIAKNKELRTSSYLVWKNKRIESVIEDTSDRIQYFSGNSKEQFFWIEDNYNKAFTIMTKNKSAKAFPIFNSNISDTASKQIKKIQVEYKGPAGEKLEASLYLPANFDARKTYPVVLSIYEQQQRFMNKFLLPTFKNSRGINARLLLESGYLVVFPDITYGEEGPGRSALLCINNLLNEIKKITYADIDKVGLMGQSFGGYETNFIASHSDRFSAFISGNSISDIIHTSYAYNYNFDGPDYWRYEEGQFRMKGSFVNNKQKYIDNNPIYSAHNIKAPMLLWAGTSDKNVDPEESKSLFNVLRKYQKPVVLLNYRNEGHSLGKDAAQKDLSLKILEWYDYFLMKKKDIPWIKKQMKDAF</sequence>
<organism evidence="3 4">
    <name type="scientific">Chryseobacterium aquaticum</name>
    <dbReference type="NCBI Taxonomy" id="452084"/>
    <lineage>
        <taxon>Bacteria</taxon>
        <taxon>Pseudomonadati</taxon>
        <taxon>Bacteroidota</taxon>
        <taxon>Flavobacteriia</taxon>
        <taxon>Flavobacteriales</taxon>
        <taxon>Weeksellaceae</taxon>
        <taxon>Chryseobacterium group</taxon>
        <taxon>Chryseobacterium</taxon>
    </lineage>
</organism>
<dbReference type="Gene3D" id="3.40.50.1820">
    <property type="entry name" value="alpha/beta hydrolase"/>
    <property type="match status" value="1"/>
</dbReference>
<dbReference type="SUPFAM" id="SSF69304">
    <property type="entry name" value="Tricorn protease N-terminal domain"/>
    <property type="match status" value="1"/>
</dbReference>
<comment type="caution">
    <text evidence="3">The sequence shown here is derived from an EMBL/GenBank/DDBJ whole genome shotgun (WGS) entry which is preliminary data.</text>
</comment>
<reference evidence="3 4" key="1">
    <citation type="submission" date="2020-04" db="EMBL/GenBank/DDBJ databases">
        <title>Genome analysis and antimicrobial resistance characteristics of Chryseobacterium aquaticum isolated from farmed salmonids.</title>
        <authorList>
            <person name="Saticioglu I.B."/>
            <person name="Duman M."/>
            <person name="Altun S."/>
        </authorList>
    </citation>
    <scope>NUCLEOTIDE SEQUENCE [LARGE SCALE GENOMIC DNA]</scope>
    <source>
        <strain evidence="3 4">C-174</strain>
    </source>
</reference>
<name>A0A848MYN5_9FLAO</name>
<dbReference type="GO" id="GO:0006508">
    <property type="term" value="P:proteolysis"/>
    <property type="evidence" value="ECO:0007669"/>
    <property type="project" value="InterPro"/>
</dbReference>
<dbReference type="EMBL" id="JABCJF010000001">
    <property type="protein sequence ID" value="NMR33206.1"/>
    <property type="molecule type" value="Genomic_DNA"/>
</dbReference>
<feature type="domain" description="Peptidase S9 prolyl oligopeptidase catalytic" evidence="2">
    <location>
        <begin position="657"/>
        <end position="817"/>
    </location>
</feature>
<dbReference type="GO" id="GO:0004252">
    <property type="term" value="F:serine-type endopeptidase activity"/>
    <property type="evidence" value="ECO:0007669"/>
    <property type="project" value="TreeGrafter"/>
</dbReference>
<gene>
    <name evidence="3" type="ORF">HIO71_03175</name>
</gene>
<dbReference type="InterPro" id="IPR001375">
    <property type="entry name" value="Peptidase_S9_cat"/>
</dbReference>
<dbReference type="PANTHER" id="PTHR42776:SF27">
    <property type="entry name" value="DIPEPTIDYL PEPTIDASE FAMILY MEMBER 6"/>
    <property type="match status" value="1"/>
</dbReference>
<evidence type="ECO:0000256" key="1">
    <source>
        <dbReference type="ARBA" id="ARBA00022801"/>
    </source>
</evidence>
<dbReference type="Pfam" id="PF00326">
    <property type="entry name" value="Peptidase_S9"/>
    <property type="match status" value="1"/>
</dbReference>
<dbReference type="PANTHER" id="PTHR42776">
    <property type="entry name" value="SERINE PEPTIDASE S9 FAMILY MEMBER"/>
    <property type="match status" value="1"/>
</dbReference>
<evidence type="ECO:0000259" key="2">
    <source>
        <dbReference type="Pfam" id="PF00326"/>
    </source>
</evidence>
<keyword evidence="1" id="KW-0378">Hydrolase</keyword>
<evidence type="ECO:0000313" key="3">
    <source>
        <dbReference type="EMBL" id="NMR33206.1"/>
    </source>
</evidence>
<protein>
    <submittedName>
        <fullName evidence="3">S9 family peptidase</fullName>
    </submittedName>
</protein>
<dbReference type="InterPro" id="IPR029058">
    <property type="entry name" value="AB_hydrolase_fold"/>
</dbReference>
<evidence type="ECO:0000313" key="4">
    <source>
        <dbReference type="Proteomes" id="UP000548067"/>
    </source>
</evidence>
<dbReference type="RefSeq" id="WP_084406815.1">
    <property type="nucleotide sequence ID" value="NZ_JABCJF010000001.1"/>
</dbReference>
<accession>A0A848MYN5</accession>
<proteinExistence type="predicted"/>
<dbReference type="AlphaFoldDB" id="A0A848MYN5"/>